<dbReference type="PANTHER" id="PTHR40033">
    <property type="entry name" value="NA(+)-MALATE SYMPORTER"/>
    <property type="match status" value="1"/>
</dbReference>
<dbReference type="PANTHER" id="PTHR40033:SF1">
    <property type="entry name" value="CITRATE-SODIUM SYMPORTER"/>
    <property type="match status" value="1"/>
</dbReference>
<feature type="transmembrane region" description="Helical" evidence="2">
    <location>
        <begin position="293"/>
        <end position="312"/>
    </location>
</feature>
<comment type="similarity">
    <text evidence="1">Belongs to the 2-hydroxycarboxylate transporter (2-HCT) (TC 2.A.24) family.</text>
</comment>
<feature type="transmembrane region" description="Helical" evidence="2">
    <location>
        <begin position="52"/>
        <end position="70"/>
    </location>
</feature>
<dbReference type="InterPro" id="IPR004679">
    <property type="entry name" value="2-OHcarboxylate_transport"/>
</dbReference>
<name>K8WR66_9GAMM</name>
<dbReference type="GO" id="GO:0008514">
    <property type="term" value="F:organic anion transmembrane transporter activity"/>
    <property type="evidence" value="ECO:0007669"/>
    <property type="project" value="InterPro"/>
</dbReference>
<dbReference type="RefSeq" id="WP_008911552.1">
    <property type="nucleotide sequence ID" value="NZ_KB233222.1"/>
</dbReference>
<proteinExistence type="inferred from homology"/>
<keyword evidence="4" id="KW-1185">Reference proteome</keyword>
<sequence length="440" mass="46656">MTQHDIAALPSSEHKLTKIFNYKVGFIPIPVYIILVLLVTGIMSVKKMGADLPTMIAILGLGGATCAEIGNRIPYLRKMGGAAIVAAFLPAYLVSVDVIPQSLVEPIILFTKSSHFIYLFVSAVVVGSIFTMDRNLILKGFAKIFLPLFIGSILAFIVGGLVGMVCGLDLKQIMFFISTPVMGGGLGEGTIPLSVGYSEILGIDSGKVLAKLLPVILVANLFAIVICGFLNMVGRRYPHLTGNGQLQITGDSLLSGNNEEVKEAIDVNWVISAGICAITLYLAGVLLHVLFGLPGPVCMLFLAVIFKLSNLIPKPLEQGAKTLFQFFLASVTYPLLFANSVAVTSWSQLVAAFHPSILITIFTTVAMLALVGFLMAKKMGMYPVEAGIVTACHSGLGGTGDIAILSAAERMSLLPFAQISTRIGGAITVMVALLIFAQFG</sequence>
<dbReference type="EMBL" id="AKKL01000020">
    <property type="protein sequence ID" value="EKT62441.1"/>
    <property type="molecule type" value="Genomic_DNA"/>
</dbReference>
<gene>
    <name evidence="3" type="ORF">OOA_07635</name>
</gene>
<dbReference type="PIRSF" id="PIRSF005348">
    <property type="entry name" value="YxkH"/>
    <property type="match status" value="1"/>
</dbReference>
<dbReference type="STRING" id="1141662.OOA_07635"/>
<evidence type="ECO:0000313" key="3">
    <source>
        <dbReference type="EMBL" id="EKT62441.1"/>
    </source>
</evidence>
<dbReference type="eggNOG" id="COG3493">
    <property type="taxonomic scope" value="Bacteria"/>
</dbReference>
<dbReference type="AlphaFoldDB" id="K8WR66"/>
<dbReference type="GO" id="GO:0005886">
    <property type="term" value="C:plasma membrane"/>
    <property type="evidence" value="ECO:0007669"/>
    <property type="project" value="UniProtKB-UniRule"/>
</dbReference>
<feature type="transmembrane region" description="Helical" evidence="2">
    <location>
        <begin position="324"/>
        <end position="346"/>
    </location>
</feature>
<evidence type="ECO:0000256" key="2">
    <source>
        <dbReference type="SAM" id="Phobius"/>
    </source>
</evidence>
<keyword evidence="1" id="KW-0813">Transport</keyword>
<feature type="transmembrane region" description="Helical" evidence="2">
    <location>
        <begin position="115"/>
        <end position="132"/>
    </location>
</feature>
<evidence type="ECO:0000313" key="4">
    <source>
        <dbReference type="Proteomes" id="UP000009336"/>
    </source>
</evidence>
<feature type="transmembrane region" description="Helical" evidence="2">
    <location>
        <begin position="82"/>
        <end position="103"/>
    </location>
</feature>
<dbReference type="Pfam" id="PF03390">
    <property type="entry name" value="2HCT"/>
    <property type="match status" value="1"/>
</dbReference>
<feature type="transmembrane region" description="Helical" evidence="2">
    <location>
        <begin position="419"/>
        <end position="439"/>
    </location>
</feature>
<dbReference type="HOGENOM" id="CLU_041211_0_0_6"/>
<dbReference type="GO" id="GO:0015293">
    <property type="term" value="F:symporter activity"/>
    <property type="evidence" value="ECO:0007669"/>
    <property type="project" value="UniProtKB-UniRule"/>
</dbReference>
<feature type="transmembrane region" description="Helical" evidence="2">
    <location>
        <begin position="352"/>
        <end position="376"/>
    </location>
</feature>
<feature type="transmembrane region" description="Helical" evidence="2">
    <location>
        <begin position="144"/>
        <end position="165"/>
    </location>
</feature>
<evidence type="ECO:0000256" key="1">
    <source>
        <dbReference type="PIRNR" id="PIRNR005348"/>
    </source>
</evidence>
<feature type="transmembrane region" description="Helical" evidence="2">
    <location>
        <begin position="267"/>
        <end position="287"/>
    </location>
</feature>
<dbReference type="OrthoDB" id="8584824at2"/>
<accession>K8WR66</accession>
<organism evidence="3 4">
    <name type="scientific">Providencia burhodogranariea DSM 19968</name>
    <dbReference type="NCBI Taxonomy" id="1141662"/>
    <lineage>
        <taxon>Bacteria</taxon>
        <taxon>Pseudomonadati</taxon>
        <taxon>Pseudomonadota</taxon>
        <taxon>Gammaproteobacteria</taxon>
        <taxon>Enterobacterales</taxon>
        <taxon>Morganellaceae</taxon>
        <taxon>Providencia</taxon>
    </lineage>
</organism>
<keyword evidence="2" id="KW-0812">Transmembrane</keyword>
<dbReference type="Proteomes" id="UP000009336">
    <property type="component" value="Unassembled WGS sequence"/>
</dbReference>
<reference evidence="3 4" key="1">
    <citation type="journal article" date="2012" name="BMC Genomics">
        <title>Comparative genomics of bacteria in the genus Providencia isolated from wild Drosophila melanogaster.</title>
        <authorList>
            <person name="Galac M.R."/>
            <person name="Lazzaro B.P."/>
        </authorList>
    </citation>
    <scope>NUCLEOTIDE SEQUENCE [LARGE SCALE GENOMIC DNA]</scope>
    <source>
        <strain evidence="3 4">DSM 19968</strain>
    </source>
</reference>
<comment type="caution">
    <text evidence="3">The sequence shown here is derived from an EMBL/GenBank/DDBJ whole genome shotgun (WGS) entry which is preliminary data.</text>
</comment>
<keyword evidence="1" id="KW-0769">Symport</keyword>
<protein>
    <submittedName>
        <fullName evidence="3">Citrate carrier protein</fullName>
    </submittedName>
</protein>
<feature type="transmembrane region" description="Helical" evidence="2">
    <location>
        <begin position="20"/>
        <end position="40"/>
    </location>
</feature>
<keyword evidence="2" id="KW-1133">Transmembrane helix</keyword>
<dbReference type="PATRIC" id="fig|1141662.3.peg.1548"/>
<keyword evidence="1 2" id="KW-0472">Membrane</keyword>
<feature type="transmembrane region" description="Helical" evidence="2">
    <location>
        <begin position="212"/>
        <end position="233"/>
    </location>
</feature>